<dbReference type="InterPro" id="IPR001054">
    <property type="entry name" value="A/G_cyclase"/>
</dbReference>
<evidence type="ECO:0000313" key="3">
    <source>
        <dbReference type="EMBL" id="CAH2404994.1"/>
    </source>
</evidence>
<evidence type="ECO:0000256" key="1">
    <source>
        <dbReference type="PROSITE-ProRule" id="PRU00339"/>
    </source>
</evidence>
<dbReference type="InterPro" id="IPR050697">
    <property type="entry name" value="Adenylyl/Guanylyl_Cyclase_3/4"/>
</dbReference>
<dbReference type="Gene3D" id="1.25.40.10">
    <property type="entry name" value="Tetratricopeptide repeat domain"/>
    <property type="match status" value="1"/>
</dbReference>
<dbReference type="InterPro" id="IPR029787">
    <property type="entry name" value="Nucleotide_cyclase"/>
</dbReference>
<dbReference type="EMBL" id="CAKXZS010000034">
    <property type="protein sequence ID" value="CAH2404994.1"/>
    <property type="molecule type" value="Genomic_DNA"/>
</dbReference>
<dbReference type="PANTHER" id="PTHR43081">
    <property type="entry name" value="ADENYLATE CYCLASE, TERMINAL-DIFFERENTIATION SPECIFIC-RELATED"/>
    <property type="match status" value="1"/>
</dbReference>
<dbReference type="SUPFAM" id="SSF55073">
    <property type="entry name" value="Nucleotide cyclase"/>
    <property type="match status" value="1"/>
</dbReference>
<dbReference type="Gene3D" id="3.40.50.10070">
    <property type="entry name" value="TolB, N-terminal domain"/>
    <property type="match status" value="1"/>
</dbReference>
<dbReference type="InterPro" id="IPR011990">
    <property type="entry name" value="TPR-like_helical_dom_sf"/>
</dbReference>
<dbReference type="SMART" id="SM00028">
    <property type="entry name" value="TPR"/>
    <property type="match status" value="3"/>
</dbReference>
<keyword evidence="4" id="KW-1185">Reference proteome</keyword>
<feature type="domain" description="Guanylate cyclase" evidence="2">
    <location>
        <begin position="60"/>
        <end position="188"/>
    </location>
</feature>
<proteinExistence type="predicted"/>
<keyword evidence="1" id="KW-0802">TPR repeat</keyword>
<gene>
    <name evidence="3" type="ORF">MES4922_40009</name>
</gene>
<dbReference type="GO" id="GO:0004016">
    <property type="term" value="F:adenylate cyclase activity"/>
    <property type="evidence" value="ECO:0007669"/>
    <property type="project" value="UniProtKB-EC"/>
</dbReference>
<dbReference type="SUPFAM" id="SSF48452">
    <property type="entry name" value="TPR-like"/>
    <property type="match status" value="1"/>
</dbReference>
<dbReference type="Pfam" id="PF00211">
    <property type="entry name" value="Guanylate_cyc"/>
    <property type="match status" value="1"/>
</dbReference>
<dbReference type="InterPro" id="IPR019734">
    <property type="entry name" value="TPR_rpt"/>
</dbReference>
<feature type="repeat" description="TPR" evidence="1">
    <location>
        <begin position="441"/>
        <end position="474"/>
    </location>
</feature>
<name>A0ABM9E8A6_9HYPH</name>
<accession>A0ABM9E8A6</accession>
<dbReference type="CDD" id="cd07302">
    <property type="entry name" value="CHD"/>
    <property type="match status" value="1"/>
</dbReference>
<sequence>MPICNRLHFAPLTWKSGLKMAPARHRRQLAAILSIDMRQYSWFMSLDESSTHEITKSGLRRFEKLLKQHAGQIIGHAGDGMITKLNSAIDAVELAVGFQEHMQADPLPISEVGLARFRIGIHVADVISDGGRIHGTGVNIAKRLESLADPGGILVSRSVYDQVKDKNKYELEYLGPLHLKNISQSTTAYRLFSKKNGTMLRPTVREAANPLPVPTRKSIAVLPFKDVSPNQDQVYFCSSLSDEVTSNLARFHDLFVISYRSSSIFKGLDVPAESIGRDLGVEYILQGSVNKSGNRLRVVNQLIETKLGSHVWSERFDSDITNIFDIQDHVTQMLCVRLAVQVEGNELARNRTKETQDLEAYGLILNAQESLFAYTKQGNQAARSLCERAISRDPEYARAYAALSRTHIYDWRYLWSDSPSDSFDKALEAAKTAVRLDEGDARGYAELGFVHLWSKEIEVAVDLYRRALLLNPNSADIMAELADALGYAGRLEEAESLIKSAMRLNPYYPDWYLWYLADIYYGMRRFRDVISSIAKMRDRREGYRLLAAAHAMLGEEEQARLFAGQVLLRQPNFSVTRWVEIQPEADTVSSQLLAEGLLKAGLPA</sequence>
<dbReference type="Proteomes" id="UP001152604">
    <property type="component" value="Unassembled WGS sequence"/>
</dbReference>
<reference evidence="3" key="1">
    <citation type="submission" date="2022-03" db="EMBL/GenBank/DDBJ databases">
        <authorList>
            <person name="Brunel B."/>
        </authorList>
    </citation>
    <scope>NUCLEOTIDE SEQUENCE</scope>
    <source>
        <strain evidence="3">STM4922sample</strain>
    </source>
</reference>
<dbReference type="Gene3D" id="3.30.70.1230">
    <property type="entry name" value="Nucleotide cyclase"/>
    <property type="match status" value="1"/>
</dbReference>
<keyword evidence="3" id="KW-0456">Lyase</keyword>
<evidence type="ECO:0000313" key="4">
    <source>
        <dbReference type="Proteomes" id="UP001152604"/>
    </source>
</evidence>
<dbReference type="EC" id="4.6.1.1" evidence="3"/>
<dbReference type="PROSITE" id="PS50005">
    <property type="entry name" value="TPR"/>
    <property type="match status" value="1"/>
</dbReference>
<protein>
    <submittedName>
        <fullName evidence="3">Adenylate cyclase</fullName>
        <ecNumber evidence="3">4.6.1.1</ecNumber>
    </submittedName>
</protein>
<evidence type="ECO:0000259" key="2">
    <source>
        <dbReference type="Pfam" id="PF00211"/>
    </source>
</evidence>
<dbReference type="PANTHER" id="PTHR43081:SF19">
    <property type="entry name" value="PH-SENSITIVE ADENYLATE CYCLASE RV1264"/>
    <property type="match status" value="1"/>
</dbReference>
<organism evidence="3 4">
    <name type="scientific">Mesorhizobium ventifaucium</name>
    <dbReference type="NCBI Taxonomy" id="666020"/>
    <lineage>
        <taxon>Bacteria</taxon>
        <taxon>Pseudomonadati</taxon>
        <taxon>Pseudomonadota</taxon>
        <taxon>Alphaproteobacteria</taxon>
        <taxon>Hyphomicrobiales</taxon>
        <taxon>Phyllobacteriaceae</taxon>
        <taxon>Mesorhizobium</taxon>
    </lineage>
</organism>
<comment type="caution">
    <text evidence="3">The sequence shown here is derived from an EMBL/GenBank/DDBJ whole genome shotgun (WGS) entry which is preliminary data.</text>
</comment>